<dbReference type="InterPro" id="IPR006094">
    <property type="entry name" value="Oxid_FAD_bind_N"/>
</dbReference>
<keyword evidence="4" id="KW-0274">FAD</keyword>
<dbReference type="GO" id="GO:0071949">
    <property type="term" value="F:FAD binding"/>
    <property type="evidence" value="ECO:0007669"/>
    <property type="project" value="InterPro"/>
</dbReference>
<dbReference type="Gene3D" id="1.10.45.10">
    <property type="entry name" value="Vanillyl-alcohol Oxidase, Chain A, domain 4"/>
    <property type="match status" value="1"/>
</dbReference>
<dbReference type="AlphaFoldDB" id="A0A158B7W6"/>
<dbReference type="PANTHER" id="PTHR43716:SF2">
    <property type="entry name" value="BLL6224 PROTEIN"/>
    <property type="match status" value="1"/>
</dbReference>
<dbReference type="OrthoDB" id="8522822at2"/>
<sequence length="484" mass="51930">MTATQAFIAACAEILGAPHVLTHAHDTEPFLVDWRKRYRGNACAVLLPADTAQVAAVVRLACQHRVAIVPQGGNTGLAGGATPDASGAQAVISLKRLNRVRGVDPHNNTITVEAGVVLAEVQARAEEAQRLFPLSLAAEGSCTIGGNLATNAGGTGVLRYGNTRELCLGLEVVTPQGEIWDGLRGLRKDNTGYDLRDLFIGAEGTLGIITAAVMKLHPAPVAKVTALAGLASPHAALDFLSLAQHHAGALLTGFELMSDFSMRLVGKHFPQLRYPFGEPHAQTVLLELSDSESAEHARALFERLMEEALDKGIVEDAVVAENLAQSQAFWGLREHIPLAQAEEGLNIKHDIAVPISSIGRFIEETDAIIARTVPGVRMVTFGHLGDGNLHYNVQAPEGIDVQRFLGEFQTSINALVYDQVHRHRGSISAEHGIGQLKVDEAMHYKSPVEVRLMQTIKAALDPDNLMNPGKVVRWNATLAKENLA</sequence>
<proteinExistence type="inferred from homology"/>
<dbReference type="GO" id="GO:0003824">
    <property type="term" value="F:catalytic activity"/>
    <property type="evidence" value="ECO:0007669"/>
    <property type="project" value="InterPro"/>
</dbReference>
<organism evidence="6 7">
    <name type="scientific">Caballeronia glebae</name>
    <dbReference type="NCBI Taxonomy" id="1777143"/>
    <lineage>
        <taxon>Bacteria</taxon>
        <taxon>Pseudomonadati</taxon>
        <taxon>Pseudomonadota</taxon>
        <taxon>Betaproteobacteria</taxon>
        <taxon>Burkholderiales</taxon>
        <taxon>Burkholderiaceae</taxon>
        <taxon>Caballeronia</taxon>
    </lineage>
</organism>
<name>A0A158B7W6_9BURK</name>
<accession>A0A158B7W6</accession>
<feature type="domain" description="FAD-binding PCMH-type" evidence="5">
    <location>
        <begin position="38"/>
        <end position="219"/>
    </location>
</feature>
<dbReference type="PANTHER" id="PTHR43716">
    <property type="entry name" value="D-2-HYDROXYGLUTARATE DEHYDROGENASE, MITOCHONDRIAL"/>
    <property type="match status" value="1"/>
</dbReference>
<dbReference type="InterPro" id="IPR016171">
    <property type="entry name" value="Vanillyl_alc_oxidase_C-sub2"/>
</dbReference>
<dbReference type="Pfam" id="PF01565">
    <property type="entry name" value="FAD_binding_4"/>
    <property type="match status" value="1"/>
</dbReference>
<comment type="similarity">
    <text evidence="2">Belongs to the FAD-binding oxidoreductase/transferase type 4 family.</text>
</comment>
<dbReference type="GO" id="GO:0022904">
    <property type="term" value="P:respiratory electron transport chain"/>
    <property type="evidence" value="ECO:0007669"/>
    <property type="project" value="TreeGrafter"/>
</dbReference>
<dbReference type="InterPro" id="IPR036318">
    <property type="entry name" value="FAD-bd_PCMH-like_sf"/>
</dbReference>
<dbReference type="Gene3D" id="3.30.465.10">
    <property type="match status" value="1"/>
</dbReference>
<dbReference type="EMBL" id="FCOJ02000025">
    <property type="protein sequence ID" value="SAK66000.1"/>
    <property type="molecule type" value="Genomic_DNA"/>
</dbReference>
<dbReference type="Gene3D" id="3.30.70.2740">
    <property type="match status" value="1"/>
</dbReference>
<dbReference type="InterPro" id="IPR051264">
    <property type="entry name" value="FAD-oxidored/transferase_4"/>
</dbReference>
<dbReference type="SUPFAM" id="SSF56176">
    <property type="entry name" value="FAD-binding/transporter-associated domain-like"/>
    <property type="match status" value="1"/>
</dbReference>
<comment type="cofactor">
    <cofactor evidence="1">
        <name>FAD</name>
        <dbReference type="ChEBI" id="CHEBI:57692"/>
    </cofactor>
</comment>
<dbReference type="InterPro" id="IPR016167">
    <property type="entry name" value="FAD-bd_PCMH_sub1"/>
</dbReference>
<dbReference type="Gene3D" id="3.30.43.10">
    <property type="entry name" value="Uridine Diphospho-n-acetylenolpyruvylglucosamine Reductase, domain 2"/>
    <property type="match status" value="1"/>
</dbReference>
<dbReference type="InterPro" id="IPR016164">
    <property type="entry name" value="FAD-linked_Oxase-like_C"/>
</dbReference>
<gene>
    <name evidence="6" type="ORF">AWB82_03659</name>
</gene>
<keyword evidence="7" id="KW-1185">Reference proteome</keyword>
<dbReference type="Gene3D" id="3.30.70.2190">
    <property type="match status" value="1"/>
</dbReference>
<evidence type="ECO:0000313" key="6">
    <source>
        <dbReference type="EMBL" id="SAK66000.1"/>
    </source>
</evidence>
<evidence type="ECO:0000313" key="7">
    <source>
        <dbReference type="Proteomes" id="UP000054596"/>
    </source>
</evidence>
<dbReference type="PROSITE" id="PS51387">
    <property type="entry name" value="FAD_PCMH"/>
    <property type="match status" value="1"/>
</dbReference>
<evidence type="ECO:0000256" key="2">
    <source>
        <dbReference type="ARBA" id="ARBA00008000"/>
    </source>
</evidence>
<dbReference type="InterPro" id="IPR004113">
    <property type="entry name" value="FAD-bd_oxidored_4_C"/>
</dbReference>
<dbReference type="RefSeq" id="WP_086969609.1">
    <property type="nucleotide sequence ID" value="NZ_FCOJ02000025.1"/>
</dbReference>
<dbReference type="Pfam" id="PF02913">
    <property type="entry name" value="FAD-oxidase_C"/>
    <property type="match status" value="1"/>
</dbReference>
<dbReference type="InterPro" id="IPR016169">
    <property type="entry name" value="FAD-bd_PCMH_sub2"/>
</dbReference>
<protein>
    <submittedName>
        <fullName evidence="6">FAD linked oxidase domain-containing protein</fullName>
    </submittedName>
</protein>
<dbReference type="STRING" id="1777143.AWB82_03659"/>
<evidence type="ECO:0000256" key="1">
    <source>
        <dbReference type="ARBA" id="ARBA00001974"/>
    </source>
</evidence>
<dbReference type="SUPFAM" id="SSF55103">
    <property type="entry name" value="FAD-linked oxidases, C-terminal domain"/>
    <property type="match status" value="1"/>
</dbReference>
<dbReference type="Proteomes" id="UP000054596">
    <property type="component" value="Unassembled WGS sequence"/>
</dbReference>
<evidence type="ECO:0000259" key="5">
    <source>
        <dbReference type="PROSITE" id="PS51387"/>
    </source>
</evidence>
<dbReference type="FunFam" id="1.10.45.10:FF:000001">
    <property type="entry name" value="D-lactate dehydrogenase mitochondrial"/>
    <property type="match status" value="1"/>
</dbReference>
<keyword evidence="3" id="KW-0285">Flavoprotein</keyword>
<dbReference type="InterPro" id="IPR016166">
    <property type="entry name" value="FAD-bd_PCMH"/>
</dbReference>
<evidence type="ECO:0000256" key="3">
    <source>
        <dbReference type="ARBA" id="ARBA00022630"/>
    </source>
</evidence>
<comment type="caution">
    <text evidence="6">The sequence shown here is derived from an EMBL/GenBank/DDBJ whole genome shotgun (WGS) entry which is preliminary data.</text>
</comment>
<reference evidence="6" key="1">
    <citation type="submission" date="2016-01" db="EMBL/GenBank/DDBJ databases">
        <authorList>
            <person name="Peeters C."/>
        </authorList>
    </citation>
    <scope>NUCLEOTIDE SEQUENCE [LARGE SCALE GENOMIC DNA]</scope>
    <source>
        <strain evidence="6">LMG 29325</strain>
    </source>
</reference>
<evidence type="ECO:0000256" key="4">
    <source>
        <dbReference type="ARBA" id="ARBA00022827"/>
    </source>
</evidence>